<sequence>MADTRTVIRLFVFLILLARLAELGFTSLIYKTAKDTNLPVGPSLKLELVKFRRKHRVKFAVQKTTKHGPVMICLPEAAFVLRPVGLENIIRSGDVHPLPGPCLIRDQQRTSDRTRPTIAYSTSTLGSLAASVNGVSLCPELKHRLQDLGILRFRNTITQKHMPIPVVSRPCQSRNIYNSRSRNLNNCVSIFTGDYVNSRSCPFVLRTIGEDARSIPVRITPRSAVRGPSKPVNRQRAVKVINLTKITSQKRPNYSFPSFYMANARSVRDKLDELTAQLLTFHMDIAIITETWLHDYIDNNILTIPGYNIARRDRHNRIGGGVCAFVSSEIPFKRRSDLESPEHECLWLWLRPHRLPRPLSGIICGVVYFPVASAQVQRDRTMYIIETLDSVKTSYPDCGVVLLGDFNTQDISDMLANHNLKQVVMRPTRGNSILDLILTDFSEYYSEPIVSAQLGSSDHGSVHWNPLSMNQLNPLCVEKKRIPMRRFPQSAISAFGRWACSHRWFSDLEVDGDSPSVDSLTDSFTKDLSSASDIYFPSKYVKIHPMDKPWMSPEIKALILERQRAYLNGPEEKWRRLRNKPLDTNALPCYLPSPQPPVIETQRVYKKLLAISAFKAPGPDGIPTRIWKEYASELAEPITRIFNTSIASGSFPTAWKDSNVTPVPKVTPITGREDLRPISLTAIVSKVLEDFVVEWLIEDVVHLIDFSQFGCLKGTSTTYCLLDMMHNWLSSIDKPGMFLRACFLDFSKAFDHIDHTILVNKLIHLGVRGFIIRWICSFLYGRRQAVKIKNIISPWLPVHAGVPQGTKLGPILFLLMINDLAIETPLLSSHWKYVDDLTISEAIPSGGTSSLQKDLDAIAQWSSRNNMNLNPKKCKELVISSLRTRPDLGPLCVNGRPLERVSSHKVLGVTISDTLGWNEHVREIVSKASKRLYILRVLKRSGIPPEDLINIFYALVRSVLEYACVTWSTSLPIYLKDMIERVQKRALRILFPALSYKDAIVAANSTRLNVRRDELCKKVWGGICVPGSRLYHLIPPKRADCHVYELRNKNHVSLFKCRTERFKKSFFPTMASNAQFS</sequence>
<gene>
    <name evidence="2" type="primary">pol</name>
    <name evidence="2" type="ORF">AWC38_SpisGene6903</name>
</gene>
<evidence type="ECO:0000313" key="3">
    <source>
        <dbReference type="Proteomes" id="UP000225706"/>
    </source>
</evidence>
<dbReference type="CDD" id="cd01650">
    <property type="entry name" value="RT_nLTR_like"/>
    <property type="match status" value="1"/>
</dbReference>
<keyword evidence="3" id="KW-1185">Reference proteome</keyword>
<keyword evidence="2" id="KW-0695">RNA-directed DNA polymerase</keyword>
<dbReference type="OrthoDB" id="5987310at2759"/>
<reference evidence="3" key="1">
    <citation type="journal article" date="2017" name="bioRxiv">
        <title>Comparative analysis of the genomes of Stylophora pistillata and Acropora digitifera provides evidence for extensive differences between species of corals.</title>
        <authorList>
            <person name="Voolstra C.R."/>
            <person name="Li Y."/>
            <person name="Liew Y.J."/>
            <person name="Baumgarten S."/>
            <person name="Zoccola D."/>
            <person name="Flot J.-F."/>
            <person name="Tambutte S."/>
            <person name="Allemand D."/>
            <person name="Aranda M."/>
        </authorList>
    </citation>
    <scope>NUCLEOTIDE SEQUENCE [LARGE SCALE GENOMIC DNA]</scope>
</reference>
<evidence type="ECO:0000313" key="2">
    <source>
        <dbReference type="EMBL" id="PFX28399.1"/>
    </source>
</evidence>
<dbReference type="Pfam" id="PF03372">
    <property type="entry name" value="Exo_endo_phos"/>
    <property type="match status" value="1"/>
</dbReference>
<dbReference type="PANTHER" id="PTHR47510">
    <property type="entry name" value="REVERSE TRANSCRIPTASE DOMAIN-CONTAINING PROTEIN"/>
    <property type="match status" value="1"/>
</dbReference>
<evidence type="ECO:0000259" key="1">
    <source>
        <dbReference type="PROSITE" id="PS50878"/>
    </source>
</evidence>
<dbReference type="InterPro" id="IPR043502">
    <property type="entry name" value="DNA/RNA_pol_sf"/>
</dbReference>
<accession>A0A2B4SH28</accession>
<name>A0A2B4SH28_STYPI</name>
<dbReference type="GO" id="GO:0003964">
    <property type="term" value="F:RNA-directed DNA polymerase activity"/>
    <property type="evidence" value="ECO:0007669"/>
    <property type="project" value="UniProtKB-KW"/>
</dbReference>
<dbReference type="InterPro" id="IPR000477">
    <property type="entry name" value="RT_dom"/>
</dbReference>
<keyword evidence="2" id="KW-0548">Nucleotidyltransferase</keyword>
<dbReference type="Gene3D" id="3.60.10.10">
    <property type="entry name" value="Endonuclease/exonuclease/phosphatase"/>
    <property type="match status" value="1"/>
</dbReference>
<comment type="caution">
    <text evidence="2">The sequence shown here is derived from an EMBL/GenBank/DDBJ whole genome shotgun (WGS) entry which is preliminary data.</text>
</comment>
<dbReference type="AlphaFoldDB" id="A0A2B4SH28"/>
<dbReference type="Pfam" id="PF00078">
    <property type="entry name" value="RVT_1"/>
    <property type="match status" value="1"/>
</dbReference>
<dbReference type="PROSITE" id="PS50878">
    <property type="entry name" value="RT_POL"/>
    <property type="match status" value="1"/>
</dbReference>
<dbReference type="InterPro" id="IPR036691">
    <property type="entry name" value="Endo/exonu/phosph_ase_sf"/>
</dbReference>
<keyword evidence="2" id="KW-0808">Transferase</keyword>
<organism evidence="2 3">
    <name type="scientific">Stylophora pistillata</name>
    <name type="common">Smooth cauliflower coral</name>
    <dbReference type="NCBI Taxonomy" id="50429"/>
    <lineage>
        <taxon>Eukaryota</taxon>
        <taxon>Metazoa</taxon>
        <taxon>Cnidaria</taxon>
        <taxon>Anthozoa</taxon>
        <taxon>Hexacorallia</taxon>
        <taxon>Scleractinia</taxon>
        <taxon>Astrocoeniina</taxon>
        <taxon>Pocilloporidae</taxon>
        <taxon>Stylophora</taxon>
    </lineage>
</organism>
<dbReference type="EMBL" id="LSMT01000084">
    <property type="protein sequence ID" value="PFX28399.1"/>
    <property type="molecule type" value="Genomic_DNA"/>
</dbReference>
<protein>
    <submittedName>
        <fullName evidence="2">RNA-directed DNA polymerase from mobile element jockey</fullName>
    </submittedName>
</protein>
<dbReference type="SUPFAM" id="SSF56672">
    <property type="entry name" value="DNA/RNA polymerases"/>
    <property type="match status" value="1"/>
</dbReference>
<proteinExistence type="predicted"/>
<feature type="domain" description="Reverse transcriptase" evidence="1">
    <location>
        <begin position="644"/>
        <end position="911"/>
    </location>
</feature>
<dbReference type="InterPro" id="IPR005135">
    <property type="entry name" value="Endo/exonuclease/phosphatase"/>
</dbReference>
<dbReference type="Proteomes" id="UP000225706">
    <property type="component" value="Unassembled WGS sequence"/>
</dbReference>
<dbReference type="SUPFAM" id="SSF56219">
    <property type="entry name" value="DNase I-like"/>
    <property type="match status" value="1"/>
</dbReference>
<dbReference type="PANTHER" id="PTHR47510:SF3">
    <property type="entry name" value="ENDO_EXONUCLEASE_PHOSPHATASE DOMAIN-CONTAINING PROTEIN"/>
    <property type="match status" value="1"/>
</dbReference>